<organism evidence="1">
    <name type="scientific">Brassica napus</name>
    <name type="common">Rape</name>
    <dbReference type="NCBI Taxonomy" id="3708"/>
    <lineage>
        <taxon>Eukaryota</taxon>
        <taxon>Viridiplantae</taxon>
        <taxon>Streptophyta</taxon>
        <taxon>Embryophyta</taxon>
        <taxon>Tracheophyta</taxon>
        <taxon>Spermatophyta</taxon>
        <taxon>Magnoliopsida</taxon>
        <taxon>eudicotyledons</taxon>
        <taxon>Gunneridae</taxon>
        <taxon>Pentapetalae</taxon>
        <taxon>rosids</taxon>
        <taxon>malvids</taxon>
        <taxon>Brassicales</taxon>
        <taxon>Brassicaceae</taxon>
        <taxon>Brassiceae</taxon>
        <taxon>Brassica</taxon>
    </lineage>
</organism>
<evidence type="ECO:0000313" key="1">
    <source>
        <dbReference type="EMBL" id="CAF2062443.1"/>
    </source>
</evidence>
<sequence length="132" mass="14271">MSTTVVNCVVLSAHALVSQREELLSSVFRCPPSLVCVPSAEVGGFRPPIRLLGLWRPSPALSFSVYHGLLLVSVFLVASSGGSDEVYALHEEVIRVACSLVSFVARKPASLSALSHCSFIFNWLFLGFFKGE</sequence>
<accession>A0A816QL15</accession>
<reference evidence="1" key="1">
    <citation type="submission" date="2021-01" db="EMBL/GenBank/DDBJ databases">
        <authorList>
            <consortium name="Genoscope - CEA"/>
            <person name="William W."/>
        </authorList>
    </citation>
    <scope>NUCLEOTIDE SEQUENCE</scope>
</reference>
<name>A0A816QL15_BRANA</name>
<proteinExistence type="predicted"/>
<protein>
    <submittedName>
        <fullName evidence="1">(rape) hypothetical protein</fullName>
    </submittedName>
</protein>
<dbReference type="Proteomes" id="UP001295469">
    <property type="component" value="Chromosome C06"/>
</dbReference>
<dbReference type="EMBL" id="HG994370">
    <property type="protein sequence ID" value="CAF2062443.1"/>
    <property type="molecule type" value="Genomic_DNA"/>
</dbReference>
<gene>
    <name evidence="1" type="ORF">DARMORV10_C06P38760.1</name>
</gene>
<dbReference type="AlphaFoldDB" id="A0A816QL15"/>